<evidence type="ECO:0000313" key="9">
    <source>
        <dbReference type="EMBL" id="OGC52295.1"/>
    </source>
</evidence>
<dbReference type="GO" id="GO:0016620">
    <property type="term" value="F:oxidoreductase activity, acting on the aldehyde or oxo group of donors, NAD or NADP as acceptor"/>
    <property type="evidence" value="ECO:0007669"/>
    <property type="project" value="InterPro"/>
</dbReference>
<evidence type="ECO:0000256" key="6">
    <source>
        <dbReference type="PIRSR" id="PIRSR000149-4"/>
    </source>
</evidence>
<dbReference type="AlphaFoldDB" id="A0A1F4V512"/>
<feature type="binding site" evidence="4">
    <location>
        <begin position="151"/>
        <end position="153"/>
    </location>
    <ligand>
        <name>D-glyceraldehyde 3-phosphate</name>
        <dbReference type="ChEBI" id="CHEBI:59776"/>
    </ligand>
</feature>
<dbReference type="Pfam" id="PF00044">
    <property type="entry name" value="Gp_dh_N"/>
    <property type="match status" value="1"/>
</dbReference>
<dbReference type="FunFam" id="3.30.360.10:FF:000002">
    <property type="entry name" value="Glyceraldehyde-3-phosphate dehydrogenase"/>
    <property type="match status" value="1"/>
</dbReference>
<evidence type="ECO:0000256" key="1">
    <source>
        <dbReference type="ARBA" id="ARBA00007406"/>
    </source>
</evidence>
<gene>
    <name evidence="9" type="ORF">A2982_00450</name>
</gene>
<protein>
    <submittedName>
        <fullName evidence="9">Type I glyceraldehyde-3-phosphate dehydrogenase</fullName>
    </submittedName>
</protein>
<dbReference type="InterPro" id="IPR006424">
    <property type="entry name" value="Glyceraldehyde-3-P_DH_1"/>
</dbReference>
<evidence type="ECO:0000256" key="7">
    <source>
        <dbReference type="RuleBase" id="RU000397"/>
    </source>
</evidence>
<evidence type="ECO:0000256" key="4">
    <source>
        <dbReference type="PIRSR" id="PIRSR000149-2"/>
    </source>
</evidence>
<sequence length="337" mass="36809">MNIAINGFGRIGRAAFKIFLERAESLHDLHVVAINDLTTPEVLAYLLKYDSVYGRYEKPVSFTDSDLVIGDKNFPVLAVKDPLELPWKDLNVDIVLECTGFFTKAEDAKKHLQAGAKKVILSAPAKDDEFTTIVLGTEDIDYSKELYSNASCTTNCAGPVMHVLSKTFGIEKAMLSTVHAYTSTQGLIDGPDKGKDMRRGRAAAANIVPSSTGAAESVAKVIPELENIFDGIALRVPVICGSISDITALLKRNTTVEEINKAFSEAQNWPEMEGILKYSEEPLVSSDIIKTTYSAILDSNMTRVVGGNLVKVLAWYDNEWAYSNRLVDVAVKASGHI</sequence>
<feature type="binding site" evidence="4">
    <location>
        <begin position="212"/>
        <end position="213"/>
    </location>
    <ligand>
        <name>D-glyceraldehyde 3-phosphate</name>
        <dbReference type="ChEBI" id="CHEBI:59776"/>
    </ligand>
</feature>
<keyword evidence="2" id="KW-0560">Oxidoreductase</keyword>
<reference evidence="9 10" key="1">
    <citation type="journal article" date="2016" name="Nat. Commun.">
        <title>Thousands of microbial genomes shed light on interconnected biogeochemical processes in an aquifer system.</title>
        <authorList>
            <person name="Anantharaman K."/>
            <person name="Brown C.T."/>
            <person name="Hug L.A."/>
            <person name="Sharon I."/>
            <person name="Castelle C.J."/>
            <person name="Probst A.J."/>
            <person name="Thomas B.C."/>
            <person name="Singh A."/>
            <person name="Wilkins M.J."/>
            <person name="Karaoz U."/>
            <person name="Brodie E.L."/>
            <person name="Williams K.H."/>
            <person name="Hubbard S.S."/>
            <person name="Banfield J.F."/>
        </authorList>
    </citation>
    <scope>NUCLEOTIDE SEQUENCE [LARGE SCALE GENOMIC DNA]</scope>
</reference>
<feature type="domain" description="Glyceraldehyde 3-phosphate dehydrogenase NAD(P) binding" evidence="8">
    <location>
        <begin position="1"/>
        <end position="152"/>
    </location>
</feature>
<dbReference type="PRINTS" id="PR00078">
    <property type="entry name" value="G3PDHDRGNASE"/>
</dbReference>
<dbReference type="FunFam" id="3.40.50.720:FF:000001">
    <property type="entry name" value="Glyceraldehyde-3-phosphate dehydrogenase"/>
    <property type="match status" value="1"/>
</dbReference>
<feature type="binding site" evidence="4">
    <location>
        <position position="182"/>
    </location>
    <ligand>
        <name>D-glyceraldehyde 3-phosphate</name>
        <dbReference type="ChEBI" id="CHEBI:59776"/>
    </ligand>
</feature>
<evidence type="ECO:0000259" key="8">
    <source>
        <dbReference type="SMART" id="SM00846"/>
    </source>
</evidence>
<dbReference type="NCBIfam" id="TIGR01534">
    <property type="entry name" value="GAPDH-I"/>
    <property type="match status" value="1"/>
</dbReference>
<proteinExistence type="inferred from homology"/>
<dbReference type="SMART" id="SM00846">
    <property type="entry name" value="Gp_dh_N"/>
    <property type="match status" value="1"/>
</dbReference>
<dbReference type="SUPFAM" id="SSF55347">
    <property type="entry name" value="Glyceraldehyde-3-phosphate dehydrogenase-like, C-terminal domain"/>
    <property type="match status" value="1"/>
</dbReference>
<keyword evidence="5" id="KW-0547">Nucleotide-binding</keyword>
<comment type="similarity">
    <text evidence="1 7">Belongs to the glyceraldehyde-3-phosphate dehydrogenase family.</text>
</comment>
<dbReference type="SUPFAM" id="SSF51735">
    <property type="entry name" value="NAD(P)-binding Rossmann-fold domains"/>
    <property type="match status" value="1"/>
</dbReference>
<dbReference type="InterPro" id="IPR020829">
    <property type="entry name" value="GlycerAld_3-P_DH_cat"/>
</dbReference>
<dbReference type="Gene3D" id="3.40.50.720">
    <property type="entry name" value="NAD(P)-binding Rossmann-like Domain"/>
    <property type="match status" value="1"/>
</dbReference>
<dbReference type="STRING" id="1802624.A2982_00450"/>
<dbReference type="Pfam" id="PF02800">
    <property type="entry name" value="Gp_dh_C"/>
    <property type="match status" value="1"/>
</dbReference>
<dbReference type="InterPro" id="IPR036291">
    <property type="entry name" value="NAD(P)-bd_dom_sf"/>
</dbReference>
<dbReference type="CDD" id="cd18126">
    <property type="entry name" value="GAPDH_I_C"/>
    <property type="match status" value="1"/>
</dbReference>
<dbReference type="InterPro" id="IPR020831">
    <property type="entry name" value="GlycerAld/Erythrose_P_DH"/>
</dbReference>
<dbReference type="Gene3D" id="3.30.360.10">
    <property type="entry name" value="Dihydrodipicolinate Reductase, domain 2"/>
    <property type="match status" value="1"/>
</dbReference>
<feature type="binding site" evidence="5">
    <location>
        <begin position="10"/>
        <end position="11"/>
    </location>
    <ligand>
        <name>NAD(+)</name>
        <dbReference type="ChEBI" id="CHEBI:57540"/>
    </ligand>
</feature>
<feature type="binding site" evidence="5">
    <location>
        <position position="36"/>
    </location>
    <ligand>
        <name>NAD(+)</name>
        <dbReference type="ChEBI" id="CHEBI:57540"/>
    </ligand>
</feature>
<name>A0A1F4V512_UNCKA</name>
<keyword evidence="5" id="KW-0520">NAD</keyword>
<feature type="binding site" evidence="5">
    <location>
        <position position="122"/>
    </location>
    <ligand>
        <name>NAD(+)</name>
        <dbReference type="ChEBI" id="CHEBI:57540"/>
    </ligand>
</feature>
<dbReference type="Proteomes" id="UP000178771">
    <property type="component" value="Unassembled WGS sequence"/>
</dbReference>
<dbReference type="EMBL" id="MEVH01000004">
    <property type="protein sequence ID" value="OGC52295.1"/>
    <property type="molecule type" value="Genomic_DNA"/>
</dbReference>
<dbReference type="PANTHER" id="PTHR43148">
    <property type="entry name" value="GLYCERALDEHYDE-3-PHOSPHATE DEHYDROGENASE 2"/>
    <property type="match status" value="1"/>
</dbReference>
<dbReference type="GO" id="GO:0051287">
    <property type="term" value="F:NAD binding"/>
    <property type="evidence" value="ECO:0007669"/>
    <property type="project" value="InterPro"/>
</dbReference>
<organism evidence="9 10">
    <name type="scientific">candidate division WWE3 bacterium RIFCSPLOWO2_01_FULL_39_13</name>
    <dbReference type="NCBI Taxonomy" id="1802624"/>
    <lineage>
        <taxon>Bacteria</taxon>
        <taxon>Katanobacteria</taxon>
    </lineage>
</organism>
<feature type="binding site" evidence="5">
    <location>
        <position position="318"/>
    </location>
    <ligand>
        <name>NAD(+)</name>
        <dbReference type="ChEBI" id="CHEBI:57540"/>
    </ligand>
</feature>
<dbReference type="InterPro" id="IPR020828">
    <property type="entry name" value="GlycerAld_3-P_DH_NAD(P)-bd"/>
</dbReference>
<evidence type="ECO:0000256" key="3">
    <source>
        <dbReference type="PIRSR" id="PIRSR000149-1"/>
    </source>
</evidence>
<dbReference type="CDD" id="cd05214">
    <property type="entry name" value="GAPDH_I_N"/>
    <property type="match status" value="1"/>
</dbReference>
<dbReference type="GO" id="GO:0050661">
    <property type="term" value="F:NADP binding"/>
    <property type="evidence" value="ECO:0007669"/>
    <property type="project" value="InterPro"/>
</dbReference>
<dbReference type="GO" id="GO:0006006">
    <property type="term" value="P:glucose metabolic process"/>
    <property type="evidence" value="ECO:0007669"/>
    <property type="project" value="InterPro"/>
</dbReference>
<dbReference type="PIRSF" id="PIRSF000149">
    <property type="entry name" value="GAP_DH"/>
    <property type="match status" value="1"/>
</dbReference>
<evidence type="ECO:0000313" key="10">
    <source>
        <dbReference type="Proteomes" id="UP000178771"/>
    </source>
</evidence>
<accession>A0A1F4V512</accession>
<feature type="binding site" evidence="4">
    <location>
        <position position="235"/>
    </location>
    <ligand>
        <name>D-glyceraldehyde 3-phosphate</name>
        <dbReference type="ChEBI" id="CHEBI:59776"/>
    </ligand>
</feature>
<feature type="site" description="Activates thiol group during catalysis" evidence="6">
    <location>
        <position position="179"/>
    </location>
</feature>
<comment type="caution">
    <text evidence="9">The sequence shown here is derived from an EMBL/GenBank/DDBJ whole genome shotgun (WGS) entry which is preliminary data.</text>
</comment>
<feature type="active site" description="Nucleophile" evidence="3">
    <location>
        <position position="152"/>
    </location>
</feature>
<evidence type="ECO:0000256" key="5">
    <source>
        <dbReference type="PIRSR" id="PIRSR000149-3"/>
    </source>
</evidence>
<evidence type="ECO:0000256" key="2">
    <source>
        <dbReference type="ARBA" id="ARBA00023002"/>
    </source>
</evidence>